<evidence type="ECO:0000313" key="9">
    <source>
        <dbReference type="EMBL" id="TVY68790.1"/>
    </source>
</evidence>
<evidence type="ECO:0000256" key="4">
    <source>
        <dbReference type="ARBA" id="ARBA00023125"/>
    </source>
</evidence>
<dbReference type="SMART" id="SM00906">
    <property type="entry name" value="Fungal_trans"/>
    <property type="match status" value="1"/>
</dbReference>
<keyword evidence="1" id="KW-0479">Metal-binding</keyword>
<dbReference type="GO" id="GO:0005634">
    <property type="term" value="C:nucleus"/>
    <property type="evidence" value="ECO:0007669"/>
    <property type="project" value="TreeGrafter"/>
</dbReference>
<dbReference type="OrthoDB" id="655030at2759"/>
<proteinExistence type="predicted"/>
<gene>
    <name evidence="9" type="primary">lepB_6</name>
    <name evidence="9" type="ORF">LSUE1_G006997</name>
</gene>
<organism evidence="9 10">
    <name type="scientific">Lachnellula suecica</name>
    <dbReference type="NCBI Taxonomy" id="602035"/>
    <lineage>
        <taxon>Eukaryota</taxon>
        <taxon>Fungi</taxon>
        <taxon>Dikarya</taxon>
        <taxon>Ascomycota</taxon>
        <taxon>Pezizomycotina</taxon>
        <taxon>Leotiomycetes</taxon>
        <taxon>Helotiales</taxon>
        <taxon>Lachnaceae</taxon>
        <taxon>Lachnellula</taxon>
    </lineage>
</organism>
<dbReference type="InterPro" id="IPR007219">
    <property type="entry name" value="XnlR_reg_dom"/>
</dbReference>
<dbReference type="GO" id="GO:0008270">
    <property type="term" value="F:zinc ion binding"/>
    <property type="evidence" value="ECO:0007669"/>
    <property type="project" value="InterPro"/>
</dbReference>
<evidence type="ECO:0000256" key="3">
    <source>
        <dbReference type="ARBA" id="ARBA00023015"/>
    </source>
</evidence>
<feature type="domain" description="Xylanolytic transcriptional activator regulatory" evidence="8">
    <location>
        <begin position="275"/>
        <end position="349"/>
    </location>
</feature>
<evidence type="ECO:0000259" key="8">
    <source>
        <dbReference type="SMART" id="SM00906"/>
    </source>
</evidence>
<keyword evidence="10" id="KW-1185">Reference proteome</keyword>
<feature type="region of interest" description="Disordered" evidence="7">
    <location>
        <begin position="1"/>
        <end position="25"/>
    </location>
</feature>
<keyword evidence="2" id="KW-0862">Zinc</keyword>
<keyword evidence="5" id="KW-0804">Transcription</keyword>
<reference evidence="9 10" key="1">
    <citation type="submission" date="2018-05" db="EMBL/GenBank/DDBJ databases">
        <title>Genome sequencing and assembly of the regulated plant pathogen Lachnellula willkommii and related sister species for the development of diagnostic species identification markers.</title>
        <authorList>
            <person name="Giroux E."/>
            <person name="Bilodeau G."/>
        </authorList>
    </citation>
    <scope>NUCLEOTIDE SEQUENCE [LARGE SCALE GENOMIC DNA]</scope>
    <source>
        <strain evidence="9 10">CBS 268.59</strain>
    </source>
</reference>
<evidence type="ECO:0000313" key="10">
    <source>
        <dbReference type="Proteomes" id="UP000469558"/>
    </source>
</evidence>
<dbReference type="InterPro" id="IPR051430">
    <property type="entry name" value="Fungal_TF_Env_Response"/>
</dbReference>
<dbReference type="AlphaFoldDB" id="A0A8T9BY27"/>
<sequence>MGNDSFQLPSRRSTPNEENSEVDIPNLLKRVQRLERSSTSTPAYGLSESGLDDSQIILNKTRMLNWSFRMGTAEELTTVLACYTQYTDERYTKPKHADGGKSIDMDPPQNNETEALVAQISDLLHNCKRLAKSMKIGRPTRSISQNNPSLSLPSREEADAMVTLYFQCFESTHRILHVPSFWAEYHRYWENPEDTPIALRLKILLVVGIGSSLHRYENDEEADARFRNMAHQWVYAAQTWLAGPLEKGRLNITGLQIHCLTILARQSFSIGADLLWMSMGSLVHTAMQMGLHRDPVHLPGMSVLQAEMRRRTWATILELVIQCSLDSAMPPRISLDEFDTQIPSNSNDDDINESTAVLKSHPRNIYTSTSQQLLLLDSLPLRLRIVQLLTSFHSELPYPETLALSSKTTEALRKSSQFMKEHSKSGVTSFHRNLLDYLVRRVLIPLHCPFASKARKDPSFHYSLEVNLNTAMAIISPEPDEYFSRLMAIGGGLFREGMRYAGTVISIELLAHVEAQSLDGTLHRSSQQRELLKQVMKDIISWESERIRLGETNVKGHMFLNMIMAQVEAVELGISRELNIAQSAKESLEFSHGLLLQRHGLAASEPNNQGLASEDFAGMHESYGLDFDMDHDFDFFSADTRFS</sequence>
<dbReference type="PANTHER" id="PTHR31944:SF129">
    <property type="entry name" value="ASPYRIDONES CLUSTER REGULATOR APDR-RELATED"/>
    <property type="match status" value="1"/>
</dbReference>
<name>A0A8T9BY27_9HELO</name>
<dbReference type="CDD" id="cd12148">
    <property type="entry name" value="fungal_TF_MHR"/>
    <property type="match status" value="1"/>
</dbReference>
<evidence type="ECO:0000256" key="1">
    <source>
        <dbReference type="ARBA" id="ARBA00022723"/>
    </source>
</evidence>
<evidence type="ECO:0000256" key="7">
    <source>
        <dbReference type="SAM" id="MobiDB-lite"/>
    </source>
</evidence>
<keyword evidence="6" id="KW-0539">Nucleus</keyword>
<dbReference type="Proteomes" id="UP000469558">
    <property type="component" value="Unassembled WGS sequence"/>
</dbReference>
<dbReference type="GO" id="GO:0006351">
    <property type="term" value="P:DNA-templated transcription"/>
    <property type="evidence" value="ECO:0007669"/>
    <property type="project" value="InterPro"/>
</dbReference>
<evidence type="ECO:0000256" key="6">
    <source>
        <dbReference type="ARBA" id="ARBA00023242"/>
    </source>
</evidence>
<dbReference type="EMBL" id="QGMK01001423">
    <property type="protein sequence ID" value="TVY68790.1"/>
    <property type="molecule type" value="Genomic_DNA"/>
</dbReference>
<protein>
    <submittedName>
        <fullName evidence="9">Transcription factor lepE</fullName>
    </submittedName>
</protein>
<accession>A0A8T9BY27</accession>
<feature type="compositionally biased region" description="Polar residues" evidence="7">
    <location>
        <begin position="1"/>
        <end position="17"/>
    </location>
</feature>
<comment type="caution">
    <text evidence="9">The sequence shown here is derived from an EMBL/GenBank/DDBJ whole genome shotgun (WGS) entry which is preliminary data.</text>
</comment>
<keyword evidence="3" id="KW-0805">Transcription regulation</keyword>
<dbReference type="PANTHER" id="PTHR31944">
    <property type="entry name" value="HEME-RESPONSIVE ZINC FINGER TRANSCRIPTION FACTOR HAP1"/>
    <property type="match status" value="1"/>
</dbReference>
<dbReference type="GO" id="GO:0001228">
    <property type="term" value="F:DNA-binding transcription activator activity, RNA polymerase II-specific"/>
    <property type="evidence" value="ECO:0007669"/>
    <property type="project" value="TreeGrafter"/>
</dbReference>
<evidence type="ECO:0000256" key="5">
    <source>
        <dbReference type="ARBA" id="ARBA00023163"/>
    </source>
</evidence>
<keyword evidence="4" id="KW-0238">DNA-binding</keyword>
<evidence type="ECO:0000256" key="2">
    <source>
        <dbReference type="ARBA" id="ARBA00022833"/>
    </source>
</evidence>
<dbReference type="GO" id="GO:0000978">
    <property type="term" value="F:RNA polymerase II cis-regulatory region sequence-specific DNA binding"/>
    <property type="evidence" value="ECO:0007669"/>
    <property type="project" value="TreeGrafter"/>
</dbReference>
<dbReference type="Pfam" id="PF04082">
    <property type="entry name" value="Fungal_trans"/>
    <property type="match status" value="1"/>
</dbReference>